<feature type="non-terminal residue" evidence="1">
    <location>
        <position position="118"/>
    </location>
</feature>
<evidence type="ECO:0008006" key="2">
    <source>
        <dbReference type="Google" id="ProtNLM"/>
    </source>
</evidence>
<organism evidence="1">
    <name type="scientific">marine sediment metagenome</name>
    <dbReference type="NCBI Taxonomy" id="412755"/>
    <lineage>
        <taxon>unclassified sequences</taxon>
        <taxon>metagenomes</taxon>
        <taxon>ecological metagenomes</taxon>
    </lineage>
</organism>
<reference evidence="1" key="1">
    <citation type="journal article" date="2014" name="Front. Microbiol.">
        <title>High frequency of phylogenetically diverse reductive dehalogenase-homologous genes in deep subseafloor sedimentary metagenomes.</title>
        <authorList>
            <person name="Kawai M."/>
            <person name="Futagami T."/>
            <person name="Toyoda A."/>
            <person name="Takaki Y."/>
            <person name="Nishi S."/>
            <person name="Hori S."/>
            <person name="Arai W."/>
            <person name="Tsubouchi T."/>
            <person name="Morono Y."/>
            <person name="Uchiyama I."/>
            <person name="Ito T."/>
            <person name="Fujiyama A."/>
            <person name="Inagaki F."/>
            <person name="Takami H."/>
        </authorList>
    </citation>
    <scope>NUCLEOTIDE SEQUENCE</scope>
    <source>
        <strain evidence="1">Expedition CK06-06</strain>
    </source>
</reference>
<dbReference type="EMBL" id="BARU01010091">
    <property type="protein sequence ID" value="GAH44941.1"/>
    <property type="molecule type" value="Genomic_DNA"/>
</dbReference>
<dbReference type="AlphaFoldDB" id="X1FH16"/>
<dbReference type="Gene3D" id="3.50.50.100">
    <property type="match status" value="1"/>
</dbReference>
<proteinExistence type="predicted"/>
<dbReference type="InterPro" id="IPR036188">
    <property type="entry name" value="FAD/NAD-bd_sf"/>
</dbReference>
<accession>X1FH16</accession>
<comment type="caution">
    <text evidence="1">The sequence shown here is derived from an EMBL/GenBank/DDBJ whole genome shotgun (WGS) entry which is preliminary data.</text>
</comment>
<sequence length="118" mass="12580">MLALRHLSGDLLDIELVSPASDFHYRPLRTADPFEGSRAPTYSLPELTTARGARHRLGGVTAVDAESRAVQLANGQSLDYDFLLLAIGAQARAVITGGALTFWSGGSQEEVQRANSGL</sequence>
<protein>
    <recommendedName>
        <fullName evidence="2">FAD/NAD(P)-binding domain-containing protein</fullName>
    </recommendedName>
</protein>
<name>X1FH16_9ZZZZ</name>
<gene>
    <name evidence="1" type="ORF">S03H2_19334</name>
</gene>
<evidence type="ECO:0000313" key="1">
    <source>
        <dbReference type="EMBL" id="GAH44941.1"/>
    </source>
</evidence>
<dbReference type="SUPFAM" id="SSF51905">
    <property type="entry name" value="FAD/NAD(P)-binding domain"/>
    <property type="match status" value="1"/>
</dbReference>